<dbReference type="Proteomes" id="UP001500325">
    <property type="component" value="Unassembled WGS sequence"/>
</dbReference>
<name>A0ABP8XFR1_9PSEU</name>
<protein>
    <submittedName>
        <fullName evidence="1">Uncharacterized protein</fullName>
    </submittedName>
</protein>
<accession>A0ABP8XFR1</accession>
<dbReference type="RefSeq" id="WP_345383419.1">
    <property type="nucleotide sequence ID" value="NZ_BAABIC010000021.1"/>
</dbReference>
<evidence type="ECO:0000313" key="2">
    <source>
        <dbReference type="Proteomes" id="UP001500325"/>
    </source>
</evidence>
<organism evidence="1 2">
    <name type="scientific">Pseudonocardia yuanmonensis</name>
    <dbReference type="NCBI Taxonomy" id="1095914"/>
    <lineage>
        <taxon>Bacteria</taxon>
        <taxon>Bacillati</taxon>
        <taxon>Actinomycetota</taxon>
        <taxon>Actinomycetes</taxon>
        <taxon>Pseudonocardiales</taxon>
        <taxon>Pseudonocardiaceae</taxon>
        <taxon>Pseudonocardia</taxon>
    </lineage>
</organism>
<dbReference type="EMBL" id="BAABIC010000021">
    <property type="protein sequence ID" value="GAA4705869.1"/>
    <property type="molecule type" value="Genomic_DNA"/>
</dbReference>
<sequence>MTLANHHRLLIETAWHLGGLEKYAELNLRKWAHMLGFRGHFLTKSRAYSTTFRTIRHERRAWRLAEQLDQLGHPADEPVLVVNDWHLVGIGHHTQADRELAIAHAERIRELRTTRRTS</sequence>
<proteinExistence type="predicted"/>
<dbReference type="InterPro" id="IPR046828">
    <property type="entry name" value="RepSA"/>
</dbReference>
<comment type="caution">
    <text evidence="1">The sequence shown here is derived from an EMBL/GenBank/DDBJ whole genome shotgun (WGS) entry which is preliminary data.</text>
</comment>
<dbReference type="Pfam" id="PF20199">
    <property type="entry name" value="RepSA"/>
    <property type="match status" value="1"/>
</dbReference>
<gene>
    <name evidence="1" type="ORF">GCM10023215_52420</name>
</gene>
<reference evidence="2" key="1">
    <citation type="journal article" date="2019" name="Int. J. Syst. Evol. Microbiol.">
        <title>The Global Catalogue of Microorganisms (GCM) 10K type strain sequencing project: providing services to taxonomists for standard genome sequencing and annotation.</title>
        <authorList>
            <consortium name="The Broad Institute Genomics Platform"/>
            <consortium name="The Broad Institute Genome Sequencing Center for Infectious Disease"/>
            <person name="Wu L."/>
            <person name="Ma J."/>
        </authorList>
    </citation>
    <scope>NUCLEOTIDE SEQUENCE [LARGE SCALE GENOMIC DNA]</scope>
    <source>
        <strain evidence="2">JCM 18055</strain>
    </source>
</reference>
<keyword evidence="2" id="KW-1185">Reference proteome</keyword>
<evidence type="ECO:0000313" key="1">
    <source>
        <dbReference type="EMBL" id="GAA4705869.1"/>
    </source>
</evidence>